<dbReference type="InterPro" id="IPR013083">
    <property type="entry name" value="Znf_RING/FYVE/PHD"/>
</dbReference>
<feature type="compositionally biased region" description="Low complexity" evidence="16">
    <location>
        <begin position="330"/>
        <end position="343"/>
    </location>
</feature>
<keyword evidence="21" id="KW-1185">Reference proteome</keyword>
<dbReference type="GO" id="GO:0016020">
    <property type="term" value="C:membrane"/>
    <property type="evidence" value="ECO:0007669"/>
    <property type="project" value="UniProtKB-SubCell"/>
</dbReference>
<dbReference type="Proteomes" id="UP000030645">
    <property type="component" value="Unassembled WGS sequence"/>
</dbReference>
<evidence type="ECO:0000256" key="8">
    <source>
        <dbReference type="ARBA" id="ARBA00022729"/>
    </source>
</evidence>
<evidence type="ECO:0000256" key="10">
    <source>
        <dbReference type="ARBA" id="ARBA00022786"/>
    </source>
</evidence>
<evidence type="ECO:0000256" key="9">
    <source>
        <dbReference type="ARBA" id="ARBA00022771"/>
    </source>
</evidence>
<evidence type="ECO:0000256" key="15">
    <source>
        <dbReference type="PROSITE-ProRule" id="PRU00175"/>
    </source>
</evidence>
<feature type="signal peptide" evidence="18">
    <location>
        <begin position="1"/>
        <end position="25"/>
    </location>
</feature>
<feature type="region of interest" description="Disordered" evidence="16">
    <location>
        <begin position="239"/>
        <end position="260"/>
    </location>
</feature>
<protein>
    <recommendedName>
        <fullName evidence="4">RING-type E3 ubiquitin transferase</fullName>
        <ecNumber evidence="4">2.3.2.27</ecNumber>
    </recommendedName>
</protein>
<comment type="similarity">
    <text evidence="14">Belongs to the RING-type zinc finger family. ATL subfamily.</text>
</comment>
<dbReference type="SMART" id="SM00184">
    <property type="entry name" value="RING"/>
    <property type="match status" value="1"/>
</dbReference>
<dbReference type="Gene3D" id="3.30.40.10">
    <property type="entry name" value="Zinc/RING finger domain, C3HC4 (zinc finger)"/>
    <property type="match status" value="1"/>
</dbReference>
<feature type="compositionally biased region" description="Polar residues" evidence="16">
    <location>
        <begin position="398"/>
        <end position="411"/>
    </location>
</feature>
<accession>W9S3U3</accession>
<evidence type="ECO:0000256" key="5">
    <source>
        <dbReference type="ARBA" id="ARBA00022679"/>
    </source>
</evidence>
<evidence type="ECO:0000256" key="14">
    <source>
        <dbReference type="ARBA" id="ARBA00024209"/>
    </source>
</evidence>
<name>W9S3U3_9ROSA</name>
<organism evidence="20 21">
    <name type="scientific">Morus notabilis</name>
    <dbReference type="NCBI Taxonomy" id="981085"/>
    <lineage>
        <taxon>Eukaryota</taxon>
        <taxon>Viridiplantae</taxon>
        <taxon>Streptophyta</taxon>
        <taxon>Embryophyta</taxon>
        <taxon>Tracheophyta</taxon>
        <taxon>Spermatophyta</taxon>
        <taxon>Magnoliopsida</taxon>
        <taxon>eudicotyledons</taxon>
        <taxon>Gunneridae</taxon>
        <taxon>Pentapetalae</taxon>
        <taxon>rosids</taxon>
        <taxon>fabids</taxon>
        <taxon>Rosales</taxon>
        <taxon>Moraceae</taxon>
        <taxon>Moreae</taxon>
        <taxon>Morus</taxon>
    </lineage>
</organism>
<evidence type="ECO:0000256" key="4">
    <source>
        <dbReference type="ARBA" id="ARBA00012483"/>
    </source>
</evidence>
<evidence type="ECO:0000256" key="1">
    <source>
        <dbReference type="ARBA" id="ARBA00000900"/>
    </source>
</evidence>
<evidence type="ECO:0000259" key="19">
    <source>
        <dbReference type="PROSITE" id="PS50089"/>
    </source>
</evidence>
<comment type="pathway">
    <text evidence="3">Protein modification; protein ubiquitination.</text>
</comment>
<dbReference type="InterPro" id="IPR001841">
    <property type="entry name" value="Znf_RING"/>
</dbReference>
<evidence type="ECO:0000256" key="7">
    <source>
        <dbReference type="ARBA" id="ARBA00022723"/>
    </source>
</evidence>
<dbReference type="GO" id="GO:0061630">
    <property type="term" value="F:ubiquitin protein ligase activity"/>
    <property type="evidence" value="ECO:0007669"/>
    <property type="project" value="UniProtKB-EC"/>
</dbReference>
<comment type="catalytic activity">
    <reaction evidence="1">
        <text>S-ubiquitinyl-[E2 ubiquitin-conjugating enzyme]-L-cysteine + [acceptor protein]-L-lysine = [E2 ubiquitin-conjugating enzyme]-L-cysteine + N(6)-ubiquitinyl-[acceptor protein]-L-lysine.</text>
        <dbReference type="EC" id="2.3.2.27"/>
    </reaction>
</comment>
<evidence type="ECO:0000256" key="11">
    <source>
        <dbReference type="ARBA" id="ARBA00022833"/>
    </source>
</evidence>
<keyword evidence="8 18" id="KW-0732">Signal</keyword>
<dbReference type="eggNOG" id="KOG0800">
    <property type="taxonomic scope" value="Eukaryota"/>
</dbReference>
<dbReference type="PANTHER" id="PTHR46539:SF2">
    <property type="entry name" value="RING-H2 FINGER PROTEIN ATL43"/>
    <property type="match status" value="1"/>
</dbReference>
<keyword evidence="9 15" id="KW-0863">Zinc-finger</keyword>
<keyword evidence="5" id="KW-0808">Transferase</keyword>
<keyword evidence="7" id="KW-0479">Metal-binding</keyword>
<evidence type="ECO:0000256" key="3">
    <source>
        <dbReference type="ARBA" id="ARBA00004906"/>
    </source>
</evidence>
<feature type="chain" id="PRO_5004932942" description="RING-type E3 ubiquitin transferase" evidence="18">
    <location>
        <begin position="26"/>
        <end position="425"/>
    </location>
</feature>
<dbReference type="FunFam" id="3.30.40.10:FF:000285">
    <property type="entry name" value="RING-H2 finger protein ATL43"/>
    <property type="match status" value="1"/>
</dbReference>
<keyword evidence="12 17" id="KW-1133">Transmembrane helix</keyword>
<sequence>MAFFCFFSSSSFLIFFLLFLHPSSAQNDVVSPTPPPHFSPFRPSIAVIVGILTTVFSVTFLLLIYAKHCKPYNHHHHQNHDTNTTPFSSSSLRKNSGIDRSVVESLPVFRFGSLRRHRHRHLDCAVCLCRFENSEVLRLLPKCNHAFHVECVDTWLDAHSTCPLCRFRVDPEDVLLTTPFSNPNTHMDDAVPEDVETGFAFSSRRVSGRHSSAGERRVLLQIVDTASFRSSLDSWSWRKKRESNQNNHNNNNSQDSSVAVGCFDRKERKDGLLLTERSTRTSTSITTSRLEHRIIVSPPGVQYDQRWSDVQPSDLLYLRSEMIMNDSRRYSSYSSASGSEGKSVGIRNDKGRKRQEEESVGEGSNSINADIDGGSGRSRRIINTTRSVSEITGINRFSVSNDNNRSAANDTTQRRRGKVSLGFRE</sequence>
<feature type="domain" description="RING-type" evidence="19">
    <location>
        <begin position="124"/>
        <end position="166"/>
    </location>
</feature>
<evidence type="ECO:0000256" key="16">
    <source>
        <dbReference type="SAM" id="MobiDB-lite"/>
    </source>
</evidence>
<feature type="compositionally biased region" description="Low complexity" evidence="16">
    <location>
        <begin position="244"/>
        <end position="257"/>
    </location>
</feature>
<keyword evidence="10" id="KW-0833">Ubl conjugation pathway</keyword>
<keyword evidence="11" id="KW-0862">Zinc</keyword>
<evidence type="ECO:0000313" key="20">
    <source>
        <dbReference type="EMBL" id="EXC13479.1"/>
    </source>
</evidence>
<dbReference type="PROSITE" id="PS50089">
    <property type="entry name" value="ZF_RING_2"/>
    <property type="match status" value="1"/>
</dbReference>
<evidence type="ECO:0000313" key="21">
    <source>
        <dbReference type="Proteomes" id="UP000030645"/>
    </source>
</evidence>
<feature type="transmembrane region" description="Helical" evidence="17">
    <location>
        <begin position="41"/>
        <end position="66"/>
    </location>
</feature>
<keyword evidence="6 17" id="KW-0812">Transmembrane</keyword>
<dbReference type="Pfam" id="PF13639">
    <property type="entry name" value="zf-RING_2"/>
    <property type="match status" value="1"/>
</dbReference>
<keyword evidence="13 17" id="KW-0472">Membrane</keyword>
<dbReference type="SUPFAM" id="SSF57850">
    <property type="entry name" value="RING/U-box"/>
    <property type="match status" value="1"/>
</dbReference>
<dbReference type="AlphaFoldDB" id="W9S3U3"/>
<dbReference type="GO" id="GO:0008270">
    <property type="term" value="F:zinc ion binding"/>
    <property type="evidence" value="ECO:0007669"/>
    <property type="project" value="UniProtKB-KW"/>
</dbReference>
<feature type="region of interest" description="Disordered" evidence="16">
    <location>
        <begin position="398"/>
        <end position="425"/>
    </location>
</feature>
<evidence type="ECO:0000256" key="12">
    <source>
        <dbReference type="ARBA" id="ARBA00022989"/>
    </source>
</evidence>
<gene>
    <name evidence="20" type="ORF">L484_003593</name>
</gene>
<reference evidence="21" key="1">
    <citation type="submission" date="2013-01" db="EMBL/GenBank/DDBJ databases">
        <title>Draft Genome Sequence of a Mulberry Tree, Morus notabilis C.K. Schneid.</title>
        <authorList>
            <person name="He N."/>
            <person name="Zhao S."/>
        </authorList>
    </citation>
    <scope>NUCLEOTIDE SEQUENCE</scope>
</reference>
<comment type="subcellular location">
    <subcellularLocation>
        <location evidence="2">Membrane</location>
        <topology evidence="2">Single-pass membrane protein</topology>
    </subcellularLocation>
</comment>
<evidence type="ECO:0000256" key="17">
    <source>
        <dbReference type="SAM" id="Phobius"/>
    </source>
</evidence>
<evidence type="ECO:0000256" key="18">
    <source>
        <dbReference type="SAM" id="SignalP"/>
    </source>
</evidence>
<evidence type="ECO:0000256" key="13">
    <source>
        <dbReference type="ARBA" id="ARBA00023136"/>
    </source>
</evidence>
<dbReference type="CDD" id="cd16461">
    <property type="entry name" value="RING-H2_EL5-like"/>
    <property type="match status" value="1"/>
</dbReference>
<proteinExistence type="inferred from homology"/>
<dbReference type="EC" id="2.3.2.27" evidence="4"/>
<evidence type="ECO:0000256" key="2">
    <source>
        <dbReference type="ARBA" id="ARBA00004167"/>
    </source>
</evidence>
<dbReference type="PANTHER" id="PTHR46539">
    <property type="entry name" value="E3 UBIQUITIN-PROTEIN LIGASE ATL42"/>
    <property type="match status" value="1"/>
</dbReference>
<dbReference type="EMBL" id="KE345744">
    <property type="protein sequence ID" value="EXC13479.1"/>
    <property type="molecule type" value="Genomic_DNA"/>
</dbReference>
<evidence type="ECO:0000256" key="6">
    <source>
        <dbReference type="ARBA" id="ARBA00022692"/>
    </source>
</evidence>
<feature type="region of interest" description="Disordered" evidence="16">
    <location>
        <begin position="329"/>
        <end position="384"/>
    </location>
</feature>